<name>A0A0C9VEN7_SPHS4</name>
<keyword evidence="2" id="KW-1185">Reference proteome</keyword>
<proteinExistence type="predicted"/>
<organism evidence="1 2">
    <name type="scientific">Sphaerobolus stellatus (strain SS14)</name>
    <dbReference type="NCBI Taxonomy" id="990650"/>
    <lineage>
        <taxon>Eukaryota</taxon>
        <taxon>Fungi</taxon>
        <taxon>Dikarya</taxon>
        <taxon>Basidiomycota</taxon>
        <taxon>Agaricomycotina</taxon>
        <taxon>Agaricomycetes</taxon>
        <taxon>Phallomycetidae</taxon>
        <taxon>Geastrales</taxon>
        <taxon>Sphaerobolaceae</taxon>
        <taxon>Sphaerobolus</taxon>
    </lineage>
</organism>
<sequence length="439" mass="50074">MTIADSEAAEVSTIRSASSYRSKTISSGVVGPGYLSGKALKWLGQQSLRAMSSQIRFLNRLSSYEEAIQSMASTTALLPPERIDKVYDMALDSIFAFINWHTISLKIMFRSRRSSYLRHRTCSVLSDIRKLLSGSATSLDSYRHRIILGFCEVYSSYSHRLGHAWSQVIAIVENGDDTTAPMSLDILLLKTICGLIYIDRSRKDGPQHYFEEFLHHAHFIVFNSGDDKWASESSLRLLSGIFQDREALSCLNSHKTSKWLQHLSQYSRHIGRKISEPDGSYQETVLGTPGISGLLNYILKNQVLDSDPQFILDYLKPLWKIVNVLSHSGVKLANKLIELCIKTMLDITKPFLDFWNEHGEEIIGNAIHILRMLLLSSPRNDPESLSKELRHEMEYLHDTMIDRRFHPLGWIQILSRILKTTDPNSQMDHYGEEMSSINY</sequence>
<evidence type="ECO:0000313" key="2">
    <source>
        <dbReference type="Proteomes" id="UP000054279"/>
    </source>
</evidence>
<gene>
    <name evidence="1" type="ORF">M422DRAFT_46851</name>
</gene>
<dbReference type="HOGENOM" id="CLU_035534_0_0_1"/>
<dbReference type="EMBL" id="KN837112">
    <property type="protein sequence ID" value="KIJ45449.1"/>
    <property type="molecule type" value="Genomic_DNA"/>
</dbReference>
<reference evidence="1 2" key="1">
    <citation type="submission" date="2014-06" db="EMBL/GenBank/DDBJ databases">
        <title>Evolutionary Origins and Diversification of the Mycorrhizal Mutualists.</title>
        <authorList>
            <consortium name="DOE Joint Genome Institute"/>
            <consortium name="Mycorrhizal Genomics Consortium"/>
            <person name="Kohler A."/>
            <person name="Kuo A."/>
            <person name="Nagy L.G."/>
            <person name="Floudas D."/>
            <person name="Copeland A."/>
            <person name="Barry K.W."/>
            <person name="Cichocki N."/>
            <person name="Veneault-Fourrey C."/>
            <person name="LaButti K."/>
            <person name="Lindquist E.A."/>
            <person name="Lipzen A."/>
            <person name="Lundell T."/>
            <person name="Morin E."/>
            <person name="Murat C."/>
            <person name="Riley R."/>
            <person name="Ohm R."/>
            <person name="Sun H."/>
            <person name="Tunlid A."/>
            <person name="Henrissat B."/>
            <person name="Grigoriev I.V."/>
            <person name="Hibbett D.S."/>
            <person name="Martin F."/>
        </authorList>
    </citation>
    <scope>NUCLEOTIDE SEQUENCE [LARGE SCALE GENOMIC DNA]</scope>
    <source>
        <strain evidence="1 2">SS14</strain>
    </source>
</reference>
<protein>
    <submittedName>
        <fullName evidence="1">Uncharacterized protein</fullName>
    </submittedName>
</protein>
<dbReference type="AlphaFoldDB" id="A0A0C9VEN7"/>
<dbReference type="Proteomes" id="UP000054279">
    <property type="component" value="Unassembled WGS sequence"/>
</dbReference>
<evidence type="ECO:0000313" key="1">
    <source>
        <dbReference type="EMBL" id="KIJ45449.1"/>
    </source>
</evidence>
<accession>A0A0C9VEN7</accession>